<reference evidence="2 3" key="1">
    <citation type="submission" date="2016-09" db="EMBL/GenBank/DDBJ databases">
        <title>Extensive genetic diversity and differential bi-allelic expression allows diatom success in the polar Southern Ocean.</title>
        <authorList>
            <consortium name="DOE Joint Genome Institute"/>
            <person name="Mock T."/>
            <person name="Otillar R.P."/>
            <person name="Strauss J."/>
            <person name="Dupont C."/>
            <person name="Frickenhaus S."/>
            <person name="Maumus F."/>
            <person name="Mcmullan M."/>
            <person name="Sanges R."/>
            <person name="Schmutz J."/>
            <person name="Toseland A."/>
            <person name="Valas R."/>
            <person name="Veluchamy A."/>
            <person name="Ward B.J."/>
            <person name="Allen A."/>
            <person name="Barry K."/>
            <person name="Falciatore A."/>
            <person name="Ferrante M."/>
            <person name="Fortunato A.E."/>
            <person name="Gloeckner G."/>
            <person name="Gruber A."/>
            <person name="Hipkin R."/>
            <person name="Janech M."/>
            <person name="Kroth P."/>
            <person name="Leese F."/>
            <person name="Lindquist E."/>
            <person name="Lyon B.R."/>
            <person name="Martin J."/>
            <person name="Mayer C."/>
            <person name="Parker M."/>
            <person name="Quesneville H."/>
            <person name="Raymond J."/>
            <person name="Uhlig C."/>
            <person name="Valentin K.U."/>
            <person name="Worden A.Z."/>
            <person name="Armbrust E.V."/>
            <person name="Bowler C."/>
            <person name="Green B."/>
            <person name="Moulton V."/>
            <person name="Van Oosterhout C."/>
            <person name="Grigoriev I."/>
        </authorList>
    </citation>
    <scope>NUCLEOTIDE SEQUENCE [LARGE SCALE GENOMIC DNA]</scope>
    <source>
        <strain evidence="2 3">CCMP1102</strain>
    </source>
</reference>
<organism evidence="2 3">
    <name type="scientific">Fragilariopsis cylindrus CCMP1102</name>
    <dbReference type="NCBI Taxonomy" id="635003"/>
    <lineage>
        <taxon>Eukaryota</taxon>
        <taxon>Sar</taxon>
        <taxon>Stramenopiles</taxon>
        <taxon>Ochrophyta</taxon>
        <taxon>Bacillariophyta</taxon>
        <taxon>Bacillariophyceae</taxon>
        <taxon>Bacillariophycidae</taxon>
        <taxon>Bacillariales</taxon>
        <taxon>Bacillariaceae</taxon>
        <taxon>Fragilariopsis</taxon>
    </lineage>
</organism>
<dbReference type="Proteomes" id="UP000095751">
    <property type="component" value="Unassembled WGS sequence"/>
</dbReference>
<accession>A0A1E7FFC2</accession>
<dbReference type="AlphaFoldDB" id="A0A1E7FFC2"/>
<dbReference type="KEGG" id="fcy:FRACYDRAFT_239421"/>
<dbReference type="EMBL" id="KV784358">
    <property type="protein sequence ID" value="OEU16826.1"/>
    <property type="molecule type" value="Genomic_DNA"/>
</dbReference>
<name>A0A1E7FFC2_9STRA</name>
<protein>
    <submittedName>
        <fullName evidence="2">Uncharacterized protein</fullName>
    </submittedName>
</protein>
<keyword evidence="3" id="KW-1185">Reference proteome</keyword>
<proteinExistence type="predicted"/>
<dbReference type="InParanoid" id="A0A1E7FFC2"/>
<gene>
    <name evidence="2" type="ORF">FRACYDRAFT_239421</name>
</gene>
<sequence>MRHNMIYPLRSNAPDVVQDRWWWWNHESFTGRGRPSDTIVGPTTKWVRVAMERAQNFAIPFFILYGLQEEQKFVCAVHHVLGQTLYVTCLKTSVSFYAMFDHIWELLHPIHLHNPVAQQAADLRARRTAAISAARTLEIQQRAAPTSGHRRRPRARPSSSNEVRLFRYES</sequence>
<feature type="region of interest" description="Disordered" evidence="1">
    <location>
        <begin position="142"/>
        <end position="170"/>
    </location>
</feature>
<evidence type="ECO:0000313" key="3">
    <source>
        <dbReference type="Proteomes" id="UP000095751"/>
    </source>
</evidence>
<evidence type="ECO:0000256" key="1">
    <source>
        <dbReference type="SAM" id="MobiDB-lite"/>
    </source>
</evidence>
<evidence type="ECO:0000313" key="2">
    <source>
        <dbReference type="EMBL" id="OEU16826.1"/>
    </source>
</evidence>